<evidence type="ECO:0000313" key="2">
    <source>
        <dbReference type="EMBL" id="TGM16651.1"/>
    </source>
</evidence>
<evidence type="ECO:0000313" key="3">
    <source>
        <dbReference type="Proteomes" id="UP000297422"/>
    </source>
</evidence>
<feature type="transmembrane region" description="Helical" evidence="1">
    <location>
        <begin position="101"/>
        <end position="119"/>
    </location>
</feature>
<gene>
    <name evidence="2" type="ORF">EHQ90_09795</name>
</gene>
<protein>
    <recommendedName>
        <fullName evidence="4">DUF3592 domain-containing protein</fullName>
    </recommendedName>
</protein>
<keyword evidence="1" id="KW-0812">Transmembrane</keyword>
<keyword evidence="1" id="KW-0472">Membrane</keyword>
<evidence type="ECO:0008006" key="4">
    <source>
        <dbReference type="Google" id="ProtNLM"/>
    </source>
</evidence>
<sequence length="129" mass="15270">MMNGDKKIRHLLLAVFFILLIFFTCKFDRWVGENKTVLPLPGLYCFYNFEKYTIRDNSTSAFCPEIKDFSFEEQYGMFSFTPAQSIWIIKPQPFALDKKKIISYGMSPLLVIIFFLLSYSQWIKFTGRK</sequence>
<accession>A0ABY2N485</accession>
<dbReference type="Proteomes" id="UP000297422">
    <property type="component" value="Unassembled WGS sequence"/>
</dbReference>
<dbReference type="EMBL" id="RQGT01000069">
    <property type="protein sequence ID" value="TGM16651.1"/>
    <property type="molecule type" value="Genomic_DNA"/>
</dbReference>
<keyword evidence="1" id="KW-1133">Transmembrane helix</keyword>
<dbReference type="RefSeq" id="WP_135684955.1">
    <property type="nucleotide sequence ID" value="NZ_RQEQ01000021.1"/>
</dbReference>
<reference evidence="3" key="1">
    <citation type="journal article" date="2019" name="PLoS Negl. Trop. Dis.">
        <title>Revisiting the worldwide diversity of Leptospira species in the environment.</title>
        <authorList>
            <person name="Vincent A.T."/>
            <person name="Schiettekatte O."/>
            <person name="Bourhy P."/>
            <person name="Veyrier F.J."/>
            <person name="Picardeau M."/>
        </authorList>
    </citation>
    <scope>NUCLEOTIDE SEQUENCE [LARGE SCALE GENOMIC DNA]</scope>
    <source>
        <strain evidence="3">201702407</strain>
    </source>
</reference>
<comment type="caution">
    <text evidence="2">The sequence shown here is derived from an EMBL/GenBank/DDBJ whole genome shotgun (WGS) entry which is preliminary data.</text>
</comment>
<organism evidence="2 3">
    <name type="scientific">Leptospira stimsonii</name>
    <dbReference type="NCBI Taxonomy" id="2202203"/>
    <lineage>
        <taxon>Bacteria</taxon>
        <taxon>Pseudomonadati</taxon>
        <taxon>Spirochaetota</taxon>
        <taxon>Spirochaetia</taxon>
        <taxon>Leptospirales</taxon>
        <taxon>Leptospiraceae</taxon>
        <taxon>Leptospira</taxon>
    </lineage>
</organism>
<name>A0ABY2N485_9LEPT</name>
<evidence type="ECO:0000256" key="1">
    <source>
        <dbReference type="SAM" id="Phobius"/>
    </source>
</evidence>
<proteinExistence type="predicted"/>
<keyword evidence="3" id="KW-1185">Reference proteome</keyword>